<name>A0AA35RG90_GEOBA</name>
<dbReference type="AlphaFoldDB" id="A0AA35RG90"/>
<protein>
    <submittedName>
        <fullName evidence="3">Uncharacterized protein</fullName>
    </submittedName>
</protein>
<dbReference type="EMBL" id="CASHTH010000989">
    <property type="protein sequence ID" value="CAI8009756.1"/>
    <property type="molecule type" value="Genomic_DNA"/>
</dbReference>
<keyword evidence="1" id="KW-0175">Coiled coil</keyword>
<sequence>MDRSIFLLVLWLVSKAQLGQSQIDVLRLTSAVYEALGPSLEAMQKDIKTIKNDIVIVKNDIASLSHRVDNLTEEVQQQVVPQLARVQSFQTALESSINESRNELSRVNGIISDLGGHLQTHSQQTTSAVAQVDTRLSSLNESMRDDFSGIERGLSGLNSTANMICDKIKKLPVYTCGGTGGWRHAVYLDMTHPNTSCPSGWQLFTENSKTTCGRVSAARLTCDSVFFPVSGGPYSQVCGRIRAYQWGLALAFHYSDVDGVTIVHGSPEQHIWAFAAGTWENYPGNGSNHCPCDDNNLLYKTIPGFIGEDYFCESGYVYPGYRNDTLDFKLHSDDVLWDGESCHSTSTCCSFHDPPYFTKTLNQTTSDDLELRMCLSRSISYNNIAVELVELYVK</sequence>
<evidence type="ECO:0000256" key="2">
    <source>
        <dbReference type="SAM" id="SignalP"/>
    </source>
</evidence>
<dbReference type="Proteomes" id="UP001174909">
    <property type="component" value="Unassembled WGS sequence"/>
</dbReference>
<proteinExistence type="predicted"/>
<feature type="chain" id="PRO_5041404865" evidence="2">
    <location>
        <begin position="22"/>
        <end position="394"/>
    </location>
</feature>
<evidence type="ECO:0000256" key="1">
    <source>
        <dbReference type="SAM" id="Coils"/>
    </source>
</evidence>
<evidence type="ECO:0000313" key="3">
    <source>
        <dbReference type="EMBL" id="CAI8009756.1"/>
    </source>
</evidence>
<organism evidence="3 4">
    <name type="scientific">Geodia barretti</name>
    <name type="common">Barrett's horny sponge</name>
    <dbReference type="NCBI Taxonomy" id="519541"/>
    <lineage>
        <taxon>Eukaryota</taxon>
        <taxon>Metazoa</taxon>
        <taxon>Porifera</taxon>
        <taxon>Demospongiae</taxon>
        <taxon>Heteroscleromorpha</taxon>
        <taxon>Tetractinellida</taxon>
        <taxon>Astrophorina</taxon>
        <taxon>Geodiidae</taxon>
        <taxon>Geodia</taxon>
    </lineage>
</organism>
<feature type="signal peptide" evidence="2">
    <location>
        <begin position="1"/>
        <end position="21"/>
    </location>
</feature>
<gene>
    <name evidence="3" type="ORF">GBAR_LOCUS6521</name>
</gene>
<feature type="coiled-coil region" evidence="1">
    <location>
        <begin position="40"/>
        <end position="74"/>
    </location>
</feature>
<keyword evidence="4" id="KW-1185">Reference proteome</keyword>
<evidence type="ECO:0000313" key="4">
    <source>
        <dbReference type="Proteomes" id="UP001174909"/>
    </source>
</evidence>
<accession>A0AA35RG90</accession>
<comment type="caution">
    <text evidence="3">The sequence shown here is derived from an EMBL/GenBank/DDBJ whole genome shotgun (WGS) entry which is preliminary data.</text>
</comment>
<keyword evidence="2" id="KW-0732">Signal</keyword>
<reference evidence="3" key="1">
    <citation type="submission" date="2023-03" db="EMBL/GenBank/DDBJ databases">
        <authorList>
            <person name="Steffen K."/>
            <person name="Cardenas P."/>
        </authorList>
    </citation>
    <scope>NUCLEOTIDE SEQUENCE</scope>
</reference>